<dbReference type="EMBL" id="BKCJ011272318">
    <property type="protein sequence ID" value="GFD13413.1"/>
    <property type="molecule type" value="Genomic_DNA"/>
</dbReference>
<feature type="compositionally biased region" description="Basic and acidic residues" evidence="1">
    <location>
        <begin position="1"/>
        <end position="17"/>
    </location>
</feature>
<reference evidence="2" key="1">
    <citation type="journal article" date="2019" name="Sci. Rep.">
        <title>Draft genome of Tanacetum cinerariifolium, the natural source of mosquito coil.</title>
        <authorList>
            <person name="Yamashiro T."/>
            <person name="Shiraishi A."/>
            <person name="Satake H."/>
            <person name="Nakayama K."/>
        </authorList>
    </citation>
    <scope>NUCLEOTIDE SEQUENCE</scope>
</reference>
<organism evidence="2">
    <name type="scientific">Tanacetum cinerariifolium</name>
    <name type="common">Dalmatian daisy</name>
    <name type="synonym">Chrysanthemum cinerariifolium</name>
    <dbReference type="NCBI Taxonomy" id="118510"/>
    <lineage>
        <taxon>Eukaryota</taxon>
        <taxon>Viridiplantae</taxon>
        <taxon>Streptophyta</taxon>
        <taxon>Embryophyta</taxon>
        <taxon>Tracheophyta</taxon>
        <taxon>Spermatophyta</taxon>
        <taxon>Magnoliopsida</taxon>
        <taxon>eudicotyledons</taxon>
        <taxon>Gunneridae</taxon>
        <taxon>Pentapetalae</taxon>
        <taxon>asterids</taxon>
        <taxon>campanulids</taxon>
        <taxon>Asterales</taxon>
        <taxon>Asteraceae</taxon>
        <taxon>Asteroideae</taxon>
        <taxon>Anthemideae</taxon>
        <taxon>Anthemidinae</taxon>
        <taxon>Tanacetum</taxon>
    </lineage>
</organism>
<comment type="caution">
    <text evidence="2">The sequence shown here is derived from an EMBL/GenBank/DDBJ whole genome shotgun (WGS) entry which is preliminary data.</text>
</comment>
<protein>
    <submittedName>
        <fullName evidence="2">Uncharacterized protein</fullName>
    </submittedName>
</protein>
<feature type="compositionally biased region" description="Basic residues" evidence="1">
    <location>
        <begin position="147"/>
        <end position="163"/>
    </location>
</feature>
<evidence type="ECO:0000256" key="1">
    <source>
        <dbReference type="SAM" id="MobiDB-lite"/>
    </source>
</evidence>
<gene>
    <name evidence="2" type="ORF">Tci_885382</name>
</gene>
<feature type="compositionally biased region" description="Low complexity" evidence="1">
    <location>
        <begin position="137"/>
        <end position="146"/>
    </location>
</feature>
<accession>A0A699TTZ5</accession>
<proteinExistence type="predicted"/>
<evidence type="ECO:0000313" key="2">
    <source>
        <dbReference type="EMBL" id="GFD13413.1"/>
    </source>
</evidence>
<dbReference type="AlphaFoldDB" id="A0A699TTZ5"/>
<feature type="non-terminal residue" evidence="2">
    <location>
        <position position="1"/>
    </location>
</feature>
<feature type="region of interest" description="Disordered" evidence="1">
    <location>
        <begin position="1"/>
        <end position="163"/>
    </location>
</feature>
<name>A0A699TTZ5_TANCI</name>
<sequence length="163" mass="17659">GDLEWRAAGRSVADQRHPARPAHHGPVPWRVAGGVAGVVGQHRLLRHRQPAESVEQGNPDRRPRAGGNHYRLRRQPPGRQLAAPALRHTTRNAAVPGGVPLSADSTRASREQAHCAAGGRRTPDRTSRRHLPGPGYRALRAAGQTGRRARRCPRARHRAAAGP</sequence>